<gene>
    <name evidence="13" type="ORF">GCM10009759_72580</name>
</gene>
<dbReference type="InterPro" id="IPR037524">
    <property type="entry name" value="PA14/GLEYA"/>
</dbReference>
<dbReference type="SUPFAM" id="SSF52279">
    <property type="entry name" value="Beta-D-glucan exohydrolase, C-terminal domain"/>
    <property type="match status" value="1"/>
</dbReference>
<evidence type="ECO:0000259" key="12">
    <source>
        <dbReference type="PROSITE" id="PS51820"/>
    </source>
</evidence>
<dbReference type="InterPro" id="IPR013783">
    <property type="entry name" value="Ig-like_fold"/>
</dbReference>
<evidence type="ECO:0000256" key="4">
    <source>
        <dbReference type="ARBA" id="ARBA00022729"/>
    </source>
</evidence>
<evidence type="ECO:0000313" key="13">
    <source>
        <dbReference type="EMBL" id="GAA2122225.1"/>
    </source>
</evidence>
<comment type="subcellular location">
    <subcellularLocation>
        <location evidence="1">Secreted</location>
    </subcellularLocation>
</comment>
<name>A0ABP5JSS1_9ACTN</name>
<dbReference type="Proteomes" id="UP001500897">
    <property type="component" value="Unassembled WGS sequence"/>
</dbReference>
<dbReference type="PRINTS" id="PR00133">
    <property type="entry name" value="GLHYDRLASE3"/>
</dbReference>
<dbReference type="SUPFAM" id="SSF49785">
    <property type="entry name" value="Galactose-binding domain-like"/>
    <property type="match status" value="2"/>
</dbReference>
<dbReference type="Gene3D" id="3.40.50.1700">
    <property type="entry name" value="Glycoside hydrolase family 3 C-terminal domain"/>
    <property type="match status" value="1"/>
</dbReference>
<dbReference type="InterPro" id="IPR036881">
    <property type="entry name" value="Glyco_hydro_3_C_sf"/>
</dbReference>
<dbReference type="PANTHER" id="PTHR42715:SF12">
    <property type="entry name" value="BETA-GLUCOSIDASE G-RELATED"/>
    <property type="match status" value="1"/>
</dbReference>
<comment type="similarity">
    <text evidence="2">Belongs to the glycosyl hydrolase 3 family.</text>
</comment>
<dbReference type="InterPro" id="IPR026891">
    <property type="entry name" value="Fn3-like"/>
</dbReference>
<dbReference type="Pfam" id="PF14310">
    <property type="entry name" value="Fn3-like"/>
    <property type="match status" value="1"/>
</dbReference>
<dbReference type="InterPro" id="IPR050288">
    <property type="entry name" value="Cellulose_deg_GH3"/>
</dbReference>
<dbReference type="EMBL" id="BAAANS010000084">
    <property type="protein sequence ID" value="GAA2122225.1"/>
    <property type="molecule type" value="Genomic_DNA"/>
</dbReference>
<keyword evidence="14" id="KW-1185">Reference proteome</keyword>
<sequence>MRRPHPRTALAGPLAALLVAGALAALGSPAASAADQPWTNAAQTPDQRADELLAAMTQAEKLTMLHGGPSCGYAGCVPANTRLGIPALHFQDGPVGAGDGLTGVTQLAAPVAGAASWDPELMRAYGQVLGAEQWGKGTNVVLAPTVNIVRDPRWGRAFESFGEDPYLAGQIGAADIAGIQSQGPMAQVKHFAVYNQETNRNSLADNAVVSDRAEREIYLPAFEAAVQQGVDSAMCSYSAVNGAFACENGPLLNGVLKGDLGFKGFVTADWGATHSTVASANNGLDVEMPGSDYYGTALTDAVNAGQVSQATIDDHVRRVLVPMFRRGLFDHPQNGDRDAVVTTAANAAVAQQVAEQGSVLLKNDASVLPVAPSVKSIAVIGDDAGAGVMTQGGGSAAVNAPHVVTPYQGIKARAGAGTTVTFAQGGPSADGSLPPVPTGALKPSSGTGTGLYGEYHNSTDLSGPVVASRVDAAVDTVWGGQSPAAGVNATNWSVKWTGTLTPPTSGSYQFSLNSDDGSRLLVNGQQVINNWYNQGPTTRTGSITLTAGQPVSVEVDYYQAGGGSNATLGWSVPGQSAHDQAVAAARDSQLALVFVSDFQSEGSDLRDIDLSAAQNQLVADVAAVNPHTVVVVNSGSAVTMPWAGSVQGIVENWYPGQEAGTAIAALLYGDTNFSGKLPVTFPKSLADVPAASTAQWPGQNGSVQYSEGVNVGYRWYDAKNKEPLYPFGHGLSYTTFGYSGLTVSAPDAAGNVAVGFDVTNTGTRAGSEVAQVYVGQPATSGEPPKNLRGFRKVTLDPGQSRHVTLTLDARSFQYWNGSWTTAAGTHTVSVGSSSRDLRLTGQTTVTGSTGTGTGGSPVLLPRTGWTASASATGGSDVPANMLDGSAGSRWSAGVPMAAGQSVTVDTGAVRSLARITMDSGGSANDYARGYQVFLSSDGVSWGSAVATGTGTGALVTVDFPAQSARYVKVVQTGTAGSWWSIAEFNAYTSGGAVSVLPRTGWTASASATGGSDVPANMLDGSAGSRWSAGVPMAAGQSVTVDTGAVRSLARITMDSGGSANDYARGYQVFLSSDGVSWGSAVATGTGTGALVTVDFPARSARYVKVVQTGTAGSWWSIAEFNAYG</sequence>
<dbReference type="Gene3D" id="2.60.120.260">
    <property type="entry name" value="Galactose-binding domain-like"/>
    <property type="match status" value="3"/>
</dbReference>
<dbReference type="InterPro" id="IPR008979">
    <property type="entry name" value="Galactose-bd-like_sf"/>
</dbReference>
<dbReference type="PANTHER" id="PTHR42715">
    <property type="entry name" value="BETA-GLUCOSIDASE"/>
    <property type="match status" value="1"/>
</dbReference>
<proteinExistence type="inferred from homology"/>
<dbReference type="InterPro" id="IPR036962">
    <property type="entry name" value="Glyco_hydro_3_N_sf"/>
</dbReference>
<dbReference type="PROSITE" id="PS51820">
    <property type="entry name" value="PA14"/>
    <property type="match status" value="1"/>
</dbReference>
<feature type="domain" description="PA14" evidence="12">
    <location>
        <begin position="446"/>
        <end position="586"/>
    </location>
</feature>
<keyword evidence="3" id="KW-0964">Secreted</keyword>
<evidence type="ECO:0000256" key="9">
    <source>
        <dbReference type="ARBA" id="ARBA00041808"/>
    </source>
</evidence>
<organism evidence="13 14">
    <name type="scientific">Kitasatospora saccharophila</name>
    <dbReference type="NCBI Taxonomy" id="407973"/>
    <lineage>
        <taxon>Bacteria</taxon>
        <taxon>Bacillati</taxon>
        <taxon>Actinomycetota</taxon>
        <taxon>Actinomycetes</taxon>
        <taxon>Kitasatosporales</taxon>
        <taxon>Streptomycetaceae</taxon>
        <taxon>Kitasatospora</taxon>
    </lineage>
</organism>
<dbReference type="Gene3D" id="3.20.20.300">
    <property type="entry name" value="Glycoside hydrolase, family 3, N-terminal domain"/>
    <property type="match status" value="1"/>
</dbReference>
<dbReference type="Pfam" id="PF01915">
    <property type="entry name" value="Glyco_hydro_3_C"/>
    <property type="match status" value="1"/>
</dbReference>
<evidence type="ECO:0000256" key="2">
    <source>
        <dbReference type="ARBA" id="ARBA00005336"/>
    </source>
</evidence>
<feature type="chain" id="PRO_5045124145" description="Probable beta-glucosidase G" evidence="10">
    <location>
        <begin position="34"/>
        <end position="1124"/>
    </location>
</feature>
<comment type="caution">
    <text evidence="13">The sequence shown here is derived from an EMBL/GenBank/DDBJ whole genome shotgun (WGS) entry which is preliminary data.</text>
</comment>
<dbReference type="Gene3D" id="2.60.40.10">
    <property type="entry name" value="Immunoglobulins"/>
    <property type="match status" value="1"/>
</dbReference>
<feature type="domain" description="F5/8 type C" evidence="11">
    <location>
        <begin position="984"/>
        <end position="1124"/>
    </location>
</feature>
<evidence type="ECO:0000256" key="3">
    <source>
        <dbReference type="ARBA" id="ARBA00022525"/>
    </source>
</evidence>
<protein>
    <recommendedName>
        <fullName evidence="6">Probable beta-glucosidase G</fullName>
    </recommendedName>
    <alternativeName>
        <fullName evidence="7">Beta-D-glucoside glucohydrolase G</fullName>
    </alternativeName>
    <alternativeName>
        <fullName evidence="8">Cellobiase G</fullName>
    </alternativeName>
    <alternativeName>
        <fullName evidence="9">Gentiobiase G</fullName>
    </alternativeName>
</protein>
<evidence type="ECO:0000256" key="10">
    <source>
        <dbReference type="SAM" id="SignalP"/>
    </source>
</evidence>
<dbReference type="SMART" id="SM00758">
    <property type="entry name" value="PA14"/>
    <property type="match status" value="1"/>
</dbReference>
<dbReference type="InterPro" id="IPR011658">
    <property type="entry name" value="PA14_dom"/>
</dbReference>
<feature type="domain" description="F5/8 type C" evidence="11">
    <location>
        <begin position="846"/>
        <end position="969"/>
    </location>
</feature>
<dbReference type="RefSeq" id="WP_344558567.1">
    <property type="nucleotide sequence ID" value="NZ_BAAANS010000084.1"/>
</dbReference>
<evidence type="ECO:0000313" key="14">
    <source>
        <dbReference type="Proteomes" id="UP001500897"/>
    </source>
</evidence>
<dbReference type="Pfam" id="PF07691">
    <property type="entry name" value="PA14"/>
    <property type="match status" value="1"/>
</dbReference>
<keyword evidence="4 10" id="KW-0732">Signal</keyword>
<evidence type="ECO:0000256" key="6">
    <source>
        <dbReference type="ARBA" id="ARBA00039579"/>
    </source>
</evidence>
<dbReference type="InterPro" id="IPR002772">
    <property type="entry name" value="Glyco_hydro_3_C"/>
</dbReference>
<feature type="signal peptide" evidence="10">
    <location>
        <begin position="1"/>
        <end position="33"/>
    </location>
</feature>
<dbReference type="InterPro" id="IPR001764">
    <property type="entry name" value="Glyco_hydro_3_N"/>
</dbReference>
<keyword evidence="5" id="KW-0378">Hydrolase</keyword>
<evidence type="ECO:0000256" key="7">
    <source>
        <dbReference type="ARBA" id="ARBA00041276"/>
    </source>
</evidence>
<evidence type="ECO:0000256" key="5">
    <source>
        <dbReference type="ARBA" id="ARBA00022801"/>
    </source>
</evidence>
<reference evidence="14" key="1">
    <citation type="journal article" date="2019" name="Int. J. Syst. Evol. Microbiol.">
        <title>The Global Catalogue of Microorganisms (GCM) 10K type strain sequencing project: providing services to taxonomists for standard genome sequencing and annotation.</title>
        <authorList>
            <consortium name="The Broad Institute Genomics Platform"/>
            <consortium name="The Broad Institute Genome Sequencing Center for Infectious Disease"/>
            <person name="Wu L."/>
            <person name="Ma J."/>
        </authorList>
    </citation>
    <scope>NUCLEOTIDE SEQUENCE [LARGE SCALE GENOMIC DNA]</scope>
    <source>
        <strain evidence="14">JCM 14559</strain>
    </source>
</reference>
<dbReference type="InterPro" id="IPR017853">
    <property type="entry name" value="GH"/>
</dbReference>
<dbReference type="Pfam" id="PF00754">
    <property type="entry name" value="F5_F8_type_C"/>
    <property type="match status" value="2"/>
</dbReference>
<dbReference type="SUPFAM" id="SSF51445">
    <property type="entry name" value="(Trans)glycosidases"/>
    <property type="match status" value="1"/>
</dbReference>
<accession>A0ABP5JSS1</accession>
<evidence type="ECO:0000256" key="8">
    <source>
        <dbReference type="ARBA" id="ARBA00041601"/>
    </source>
</evidence>
<evidence type="ECO:0000256" key="1">
    <source>
        <dbReference type="ARBA" id="ARBA00004613"/>
    </source>
</evidence>
<dbReference type="SMART" id="SM01217">
    <property type="entry name" value="Fn3_like"/>
    <property type="match status" value="1"/>
</dbReference>
<dbReference type="PROSITE" id="PS50022">
    <property type="entry name" value="FA58C_3"/>
    <property type="match status" value="2"/>
</dbReference>
<dbReference type="Pfam" id="PF00933">
    <property type="entry name" value="Glyco_hydro_3"/>
    <property type="match status" value="1"/>
</dbReference>
<evidence type="ECO:0000259" key="11">
    <source>
        <dbReference type="PROSITE" id="PS50022"/>
    </source>
</evidence>
<dbReference type="InterPro" id="IPR000421">
    <property type="entry name" value="FA58C"/>
</dbReference>